<organism evidence="2 3">
    <name type="scientific">Pontibacillus salicampi</name>
    <dbReference type="NCBI Taxonomy" id="1449801"/>
    <lineage>
        <taxon>Bacteria</taxon>
        <taxon>Bacillati</taxon>
        <taxon>Bacillota</taxon>
        <taxon>Bacilli</taxon>
        <taxon>Bacillales</taxon>
        <taxon>Bacillaceae</taxon>
        <taxon>Pontibacillus</taxon>
    </lineage>
</organism>
<evidence type="ECO:0000313" key="3">
    <source>
        <dbReference type="Proteomes" id="UP001589836"/>
    </source>
</evidence>
<dbReference type="RefSeq" id="WP_377346908.1">
    <property type="nucleotide sequence ID" value="NZ_JBHLTP010000007.1"/>
</dbReference>
<dbReference type="InterPro" id="IPR051548">
    <property type="entry name" value="Grx-like_ET"/>
</dbReference>
<dbReference type="InterPro" id="IPR036249">
    <property type="entry name" value="Thioredoxin-like_sf"/>
</dbReference>
<name>A0ABV6LMW0_9BACI</name>
<gene>
    <name evidence="2" type="ORF">ACFFGV_09085</name>
</gene>
<protein>
    <submittedName>
        <fullName evidence="2">Glutaredoxin family protein</fullName>
    </submittedName>
</protein>
<reference evidence="2 3" key="1">
    <citation type="submission" date="2024-09" db="EMBL/GenBank/DDBJ databases">
        <authorList>
            <person name="Sun Q."/>
            <person name="Mori K."/>
        </authorList>
    </citation>
    <scope>NUCLEOTIDE SEQUENCE [LARGE SCALE GENOMIC DNA]</scope>
    <source>
        <strain evidence="2 3">NCAIM B.02529</strain>
    </source>
</reference>
<dbReference type="SUPFAM" id="SSF52833">
    <property type="entry name" value="Thioredoxin-like"/>
    <property type="match status" value="1"/>
</dbReference>
<dbReference type="CDD" id="cd02976">
    <property type="entry name" value="NrdH"/>
    <property type="match status" value="1"/>
</dbReference>
<dbReference type="PROSITE" id="PS51354">
    <property type="entry name" value="GLUTAREDOXIN_2"/>
    <property type="match status" value="1"/>
</dbReference>
<dbReference type="Pfam" id="PF00462">
    <property type="entry name" value="Glutaredoxin"/>
    <property type="match status" value="1"/>
</dbReference>
<evidence type="ECO:0000313" key="2">
    <source>
        <dbReference type="EMBL" id="MFC0523717.1"/>
    </source>
</evidence>
<comment type="caution">
    <text evidence="2">The sequence shown here is derived from an EMBL/GenBank/DDBJ whole genome shotgun (WGS) entry which is preliminary data.</text>
</comment>
<dbReference type="Gene3D" id="3.40.30.10">
    <property type="entry name" value="Glutaredoxin"/>
    <property type="match status" value="1"/>
</dbReference>
<dbReference type="EMBL" id="JBHLTP010000007">
    <property type="protein sequence ID" value="MFC0523717.1"/>
    <property type="molecule type" value="Genomic_DNA"/>
</dbReference>
<proteinExistence type="predicted"/>
<dbReference type="InterPro" id="IPR002109">
    <property type="entry name" value="Glutaredoxin"/>
</dbReference>
<keyword evidence="3" id="KW-1185">Reference proteome</keyword>
<dbReference type="PANTHER" id="PTHR34386:SF1">
    <property type="entry name" value="GLUTAREDOXIN-LIKE PROTEIN NRDH"/>
    <property type="match status" value="1"/>
</dbReference>
<accession>A0ABV6LMW0</accession>
<dbReference type="Proteomes" id="UP001589836">
    <property type="component" value="Unassembled WGS sequence"/>
</dbReference>
<feature type="domain" description="Glutaredoxin" evidence="1">
    <location>
        <begin position="6"/>
        <end position="62"/>
    </location>
</feature>
<evidence type="ECO:0000259" key="1">
    <source>
        <dbReference type="Pfam" id="PF00462"/>
    </source>
</evidence>
<sequence>MTRQNVVVYTSDGCRHCSNVLEFLEESGVQYEEKNISRSKEYYQEMKQQGVYGAPATFIGDQKILGFQKRQLKKKLGVDEMYHSTHQQAIRNT</sequence>
<dbReference type="PANTHER" id="PTHR34386">
    <property type="entry name" value="GLUTAREDOXIN"/>
    <property type="match status" value="1"/>
</dbReference>